<feature type="compositionally biased region" description="Low complexity" evidence="1">
    <location>
        <begin position="143"/>
        <end position="166"/>
    </location>
</feature>
<evidence type="ECO:0000313" key="4">
    <source>
        <dbReference type="Proteomes" id="UP001314205"/>
    </source>
</evidence>
<evidence type="ECO:0000259" key="2">
    <source>
        <dbReference type="PROSITE" id="PS50878"/>
    </source>
</evidence>
<feature type="compositionally biased region" description="Low complexity" evidence="1">
    <location>
        <begin position="86"/>
        <end position="105"/>
    </location>
</feature>
<dbReference type="EMBL" id="CAVLGL010000103">
    <property type="protein sequence ID" value="CAK1598299.1"/>
    <property type="molecule type" value="Genomic_DNA"/>
</dbReference>
<dbReference type="CDD" id="cd01650">
    <property type="entry name" value="RT_nLTR_like"/>
    <property type="match status" value="1"/>
</dbReference>
<dbReference type="GO" id="GO:0071897">
    <property type="term" value="P:DNA biosynthetic process"/>
    <property type="evidence" value="ECO:0007669"/>
    <property type="project" value="UniProtKB-ARBA"/>
</dbReference>
<proteinExistence type="predicted"/>
<evidence type="ECO:0000313" key="3">
    <source>
        <dbReference type="EMBL" id="CAK1598299.1"/>
    </source>
</evidence>
<feature type="compositionally biased region" description="Pro residues" evidence="1">
    <location>
        <begin position="623"/>
        <end position="633"/>
    </location>
</feature>
<name>A0AAV1LWB3_9NEOP</name>
<dbReference type="InterPro" id="IPR043502">
    <property type="entry name" value="DNA/RNA_pol_sf"/>
</dbReference>
<protein>
    <recommendedName>
        <fullName evidence="2">Reverse transcriptase domain-containing protein</fullName>
    </recommendedName>
</protein>
<feature type="compositionally biased region" description="Basic residues" evidence="1">
    <location>
        <begin position="130"/>
        <end position="142"/>
    </location>
</feature>
<feature type="region of interest" description="Disordered" evidence="1">
    <location>
        <begin position="618"/>
        <end position="643"/>
    </location>
</feature>
<dbReference type="PROSITE" id="PS50878">
    <property type="entry name" value="RT_POL"/>
    <property type="match status" value="1"/>
</dbReference>
<comment type="caution">
    <text evidence="3">The sequence shown here is derived from an EMBL/GenBank/DDBJ whole genome shotgun (WGS) entry which is preliminary data.</text>
</comment>
<feature type="compositionally biased region" description="Pro residues" evidence="1">
    <location>
        <begin position="167"/>
        <end position="180"/>
    </location>
</feature>
<feature type="region of interest" description="Disordered" evidence="1">
    <location>
        <begin position="1"/>
        <end position="36"/>
    </location>
</feature>
<organism evidence="3 4">
    <name type="scientific">Parnassius mnemosyne</name>
    <name type="common">clouded apollo</name>
    <dbReference type="NCBI Taxonomy" id="213953"/>
    <lineage>
        <taxon>Eukaryota</taxon>
        <taxon>Metazoa</taxon>
        <taxon>Ecdysozoa</taxon>
        <taxon>Arthropoda</taxon>
        <taxon>Hexapoda</taxon>
        <taxon>Insecta</taxon>
        <taxon>Pterygota</taxon>
        <taxon>Neoptera</taxon>
        <taxon>Endopterygota</taxon>
        <taxon>Lepidoptera</taxon>
        <taxon>Glossata</taxon>
        <taxon>Ditrysia</taxon>
        <taxon>Papilionoidea</taxon>
        <taxon>Papilionidae</taxon>
        <taxon>Parnassiinae</taxon>
        <taxon>Parnassini</taxon>
        <taxon>Parnassius</taxon>
        <taxon>Driopa</taxon>
    </lineage>
</organism>
<dbReference type="InterPro" id="IPR000477">
    <property type="entry name" value="RT_dom"/>
</dbReference>
<feature type="compositionally biased region" description="Pro residues" evidence="1">
    <location>
        <begin position="106"/>
        <end position="126"/>
    </location>
</feature>
<keyword evidence="4" id="KW-1185">Reference proteome</keyword>
<dbReference type="PANTHER" id="PTHR19446">
    <property type="entry name" value="REVERSE TRANSCRIPTASES"/>
    <property type="match status" value="1"/>
</dbReference>
<feature type="compositionally biased region" description="Basic and acidic residues" evidence="1">
    <location>
        <begin position="1"/>
        <end position="13"/>
    </location>
</feature>
<feature type="domain" description="Reverse transcriptase" evidence="2">
    <location>
        <begin position="694"/>
        <end position="969"/>
    </location>
</feature>
<feature type="region of interest" description="Disordered" evidence="1">
    <location>
        <begin position="86"/>
        <end position="186"/>
    </location>
</feature>
<gene>
    <name evidence="3" type="ORF">PARMNEM_LOCUS17305</name>
</gene>
<dbReference type="Proteomes" id="UP001314205">
    <property type="component" value="Unassembled WGS sequence"/>
</dbReference>
<feature type="compositionally biased region" description="Basic residues" evidence="1">
    <location>
        <begin position="1259"/>
        <end position="1276"/>
    </location>
</feature>
<accession>A0AAV1LWB3</accession>
<feature type="region of interest" description="Disordered" evidence="1">
    <location>
        <begin position="1247"/>
        <end position="1276"/>
    </location>
</feature>
<sequence>METLQKENEKLRADLASLREPASRAAPQTQRPSQPVPVENQVLNLIRQELAAFQHRFSVLEGIVLHPPLGANKTAARPATVSYAAATAAASRPGPSSQPSGGAAVAPPPPEKPAPAKPVPAEPAPAKPATGKRGKAKTKKGKAAAQVVAAPAPVPAANVPAPAASQLPPPPPPPQLPTPPTAEAGWQVVGDKNKGKKAAKKAKEQERQRQFRARKMAARLRAPKTAAVVITLQPDAEKKGVTYRDLLAKAKEAVDLGELGITGGLRLKVTQTGARMLEIPGESSGATADALAAKLRASLDADEARVSRPVRCADLRIMGLDDSVSEKELVAAVARSGGCTTDQVRSGAIRPDQQGMHAATVCCPVTAAKTIDLLLQSMAQWSINIAVVAEPYFVWPREDWVADLNGSVAIISSAAAGTPTLEGVRRGQGCPSSAPVQQAPSGPRWALKQLDRELLLEASIVQAWVSSPDRPADVNDEAGWFQEAMSEICDVAMPRVRPGSARRQVYWWSRELTSLREACVAARHLYARHRRLRIRPPNAAAIEAELYEGYRAAKTALREAVLRARDRAREEMLETLDRDPWGRPYKIVRDKLRTWAPPLTQSLRPQLVEDVVSALFPARGEHPPPPMAPPPAVPEADHQDDDDDIPEGTGVDLRVAVRRLKARNTAPGPDGLPGKAWVLASEALGPRLEGLLSACLERGQFPLRWKTGKLVLIRKPGRPADSPSAYRPVVLLDEVGKLFERVIANRLAEHLAGTGPDLAEHQFGFRKRRSTVDAIMRVRALTTGDAVARGGVVLAVSLDIANAFNSMPWSCIREALRYHRVPTYLRRIVGDYLTDRAVIYSGRNGEWNRREMSCGVPQGSVLGPPLWNIGYDWVLRADLPTGVSVVCYADDTLVLAQGGSYEAAAETMTRGVAIVVERIRQLGLEVALHKSEAMHFHGPRNRPPPGSSVMVGGVSIGVESTLKYLGLVLDGRWNFVEHFRRLAPKLERTGAAFRRLLPNLGGPNASCRRLYAGIVRSMALYGAPVWARGLARLAVHHLNAPQRVVAVKMVRGYRTISREAASLLAGLPPWDLEAIVLARLHEWRAAALCRGETPLPRQVVAQRTDFRHDLMATWRERLSQPRAGHATIAAIRPLFEEWLERRHGVLTFRLTQVLTGHGVFGRFLHRIGREETPGCSHCEDRPEDTVEHTVEVCSAWAEHRRVLVAAIGGGDLSRPALVEAMVRSETEWDAVTTFCEAVMLAKEVAEREKERATAFLPGRRGRRPGRRGLRRGPRPP</sequence>
<dbReference type="SUPFAM" id="SSF56672">
    <property type="entry name" value="DNA/RNA polymerases"/>
    <property type="match status" value="1"/>
</dbReference>
<dbReference type="Pfam" id="PF00078">
    <property type="entry name" value="RVT_1"/>
    <property type="match status" value="1"/>
</dbReference>
<dbReference type="AlphaFoldDB" id="A0AAV1LWB3"/>
<evidence type="ECO:0000256" key="1">
    <source>
        <dbReference type="SAM" id="MobiDB-lite"/>
    </source>
</evidence>
<reference evidence="3 4" key="1">
    <citation type="submission" date="2023-11" db="EMBL/GenBank/DDBJ databases">
        <authorList>
            <person name="Hedman E."/>
            <person name="Englund M."/>
            <person name="Stromberg M."/>
            <person name="Nyberg Akerstrom W."/>
            <person name="Nylinder S."/>
            <person name="Jareborg N."/>
            <person name="Kallberg Y."/>
            <person name="Kronander E."/>
        </authorList>
    </citation>
    <scope>NUCLEOTIDE SEQUENCE [LARGE SCALE GENOMIC DNA]</scope>
</reference>